<dbReference type="Gene3D" id="3.40.50.620">
    <property type="entry name" value="HUPs"/>
    <property type="match status" value="1"/>
</dbReference>
<dbReference type="STRING" id="363253.LI0019"/>
<dbReference type="HOGENOM" id="CLU_034585_2_0_7"/>
<dbReference type="SUPFAM" id="SSF52374">
    <property type="entry name" value="Nucleotidylyl transferase"/>
    <property type="match status" value="1"/>
</dbReference>
<reference evidence="4 5" key="1">
    <citation type="submission" date="2005-11" db="EMBL/GenBank/DDBJ databases">
        <title>The complete genome sequence of Lawsonia intracellularis: the causative agent of proliferative enteropathy.</title>
        <authorList>
            <person name="Kaur K."/>
            <person name="Zhang Q."/>
            <person name="Beckler D."/>
            <person name="Munir S."/>
            <person name="Li L."/>
            <person name="Kinsley K."/>
            <person name="Herron L."/>
            <person name="Peterson A."/>
            <person name="May B."/>
            <person name="Singh S."/>
            <person name="Gebhart C."/>
            <person name="Kapur V."/>
        </authorList>
    </citation>
    <scope>NUCLEOTIDE SEQUENCE [LARGE SCALE GENOMIC DNA]</scope>
    <source>
        <strain evidence="4 5">PHE/MN1-00</strain>
    </source>
</reference>
<dbReference type="Proteomes" id="UP000002430">
    <property type="component" value="Chromosome"/>
</dbReference>
<organism evidence="4 5">
    <name type="scientific">Lawsonia intracellularis (strain PHE/MN1-00)</name>
    <dbReference type="NCBI Taxonomy" id="363253"/>
    <lineage>
        <taxon>Bacteria</taxon>
        <taxon>Pseudomonadati</taxon>
        <taxon>Thermodesulfobacteriota</taxon>
        <taxon>Desulfovibrionia</taxon>
        <taxon>Desulfovibrionales</taxon>
        <taxon>Desulfovibrionaceae</taxon>
        <taxon>Lawsonia</taxon>
    </lineage>
</organism>
<dbReference type="eggNOG" id="COG0615">
    <property type="taxonomic scope" value="Bacteria"/>
</dbReference>
<gene>
    <name evidence="4" type="primary">tagD</name>
    <name evidence="4" type="ordered locus">LI0019</name>
</gene>
<evidence type="ECO:0000259" key="3">
    <source>
        <dbReference type="Pfam" id="PF01467"/>
    </source>
</evidence>
<evidence type="ECO:0000256" key="1">
    <source>
        <dbReference type="ARBA" id="ARBA00022679"/>
    </source>
</evidence>
<protein>
    <submittedName>
        <fullName evidence="4">Glycerol-3-phosphate cytidyltransferase</fullName>
    </submittedName>
</protein>
<evidence type="ECO:0000256" key="2">
    <source>
        <dbReference type="ARBA" id="ARBA00022695"/>
    </source>
</evidence>
<dbReference type="InterPro" id="IPR014729">
    <property type="entry name" value="Rossmann-like_a/b/a_fold"/>
</dbReference>
<keyword evidence="1" id="KW-0808">Transferase</keyword>
<keyword evidence="5" id="KW-1185">Reference proteome</keyword>
<name>Q1MSF0_LAWIP</name>
<dbReference type="PANTHER" id="PTHR43793:SF2">
    <property type="entry name" value="BIFUNCTIONAL PROTEIN HLDE"/>
    <property type="match status" value="1"/>
</dbReference>
<dbReference type="Pfam" id="PF01467">
    <property type="entry name" value="CTP_transf_like"/>
    <property type="match status" value="1"/>
</dbReference>
<sequence>MYNQILTHPKIVTLTNLLPKLEYLKSNGKKIIFTNGCYDILHPGHLDLLTRAKTYGDILVLGLNTDNSVKRLGKDPDRPFNPFHIRAFVLAHLELIDFIIGFEEDTPLQLIEAIQPNVLVKGGDWCVEQIIGKEFVERNNGLVLSLPFLEGHSTSGLVQKIRNKKSNST</sequence>
<dbReference type="NCBIfam" id="TIGR00125">
    <property type="entry name" value="cyt_tran_rel"/>
    <property type="match status" value="1"/>
</dbReference>
<keyword evidence="2" id="KW-0548">Nucleotidyltransferase</keyword>
<dbReference type="AlphaFoldDB" id="Q1MSF0"/>
<evidence type="ECO:0000313" key="4">
    <source>
        <dbReference type="EMBL" id="CAJ54075.1"/>
    </source>
</evidence>
<feature type="domain" description="Cytidyltransferase-like" evidence="3">
    <location>
        <begin position="33"/>
        <end position="127"/>
    </location>
</feature>
<dbReference type="InterPro" id="IPR004821">
    <property type="entry name" value="Cyt_trans-like"/>
</dbReference>
<accession>Q1MSF0</accession>
<dbReference type="InterPro" id="IPR050385">
    <property type="entry name" value="Archaeal_FAD_synthase"/>
</dbReference>
<dbReference type="KEGG" id="lip:LI0019"/>
<evidence type="ECO:0000313" key="5">
    <source>
        <dbReference type="Proteomes" id="UP000002430"/>
    </source>
</evidence>
<dbReference type="GO" id="GO:0016779">
    <property type="term" value="F:nucleotidyltransferase activity"/>
    <property type="evidence" value="ECO:0007669"/>
    <property type="project" value="UniProtKB-KW"/>
</dbReference>
<dbReference type="OrthoDB" id="9795543at2"/>
<dbReference type="PANTHER" id="PTHR43793">
    <property type="entry name" value="FAD SYNTHASE"/>
    <property type="match status" value="1"/>
</dbReference>
<dbReference type="EMBL" id="AM180252">
    <property type="protein sequence ID" value="CAJ54075.1"/>
    <property type="molecule type" value="Genomic_DNA"/>
</dbReference>
<proteinExistence type="predicted"/>